<dbReference type="PANTHER" id="PTHR30292:SF0">
    <property type="entry name" value="5-OXOPROLINASE SUBUNIT A"/>
    <property type="match status" value="1"/>
</dbReference>
<dbReference type="InterPro" id="IPR011330">
    <property type="entry name" value="Glyco_hydro/deAcase_b/a-brl"/>
</dbReference>
<comment type="similarity">
    <text evidence="1">Belongs to the LamB/PxpA family.</text>
</comment>
<dbReference type="Proteomes" id="UP000009222">
    <property type="component" value="Chromosome"/>
</dbReference>
<keyword evidence="1" id="KW-0547">Nucleotide-binding</keyword>
<dbReference type="GO" id="GO:0017168">
    <property type="term" value="F:5-oxoprolinase (ATP-hydrolyzing) activity"/>
    <property type="evidence" value="ECO:0007669"/>
    <property type="project" value="UniProtKB-UniRule"/>
</dbReference>
<keyword evidence="1" id="KW-0067">ATP-binding</keyword>
<evidence type="ECO:0000313" key="3">
    <source>
        <dbReference type="Proteomes" id="UP000009222"/>
    </source>
</evidence>
<dbReference type="Gene3D" id="3.20.20.370">
    <property type="entry name" value="Glycoside hydrolase/deacetylase"/>
    <property type="match status" value="1"/>
</dbReference>
<sequence length="261" mass="27302">MAKVDLNCDLGESFGAWKMGMDDKIIPLVSSANIACGFHAGDPLVMEKTVALAKQHGVAVGAHPGFPDLSGFGRRNLAMSAAEARACVQYQIGALEAFCKAAGVPLIHVKAHGALYNMAAKDISLARAIAEGIKAVNPGLIFLALAGSCMVAAAKEIGLPVAEEVFADRAYEEDCSLVSRTKPGAMISDEDEAVSRVVGMIKTGTVKAITGKEISVQADSICVHGDGEKALLFVEKLNRAFKAEGIAKASLQEIMACRKAK</sequence>
<evidence type="ECO:0000313" key="2">
    <source>
        <dbReference type="EMBL" id="AEF80268.1"/>
    </source>
</evidence>
<dbReference type="PANTHER" id="PTHR30292">
    <property type="entry name" value="UNCHARACTERIZED PROTEIN YBGL-RELATED"/>
    <property type="match status" value="1"/>
</dbReference>
<proteinExistence type="inferred from homology"/>
<dbReference type="GO" id="GO:0005975">
    <property type="term" value="P:carbohydrate metabolic process"/>
    <property type="evidence" value="ECO:0007669"/>
    <property type="project" value="InterPro"/>
</dbReference>
<keyword evidence="1" id="KW-0378">Hydrolase</keyword>
<comment type="catalytic activity">
    <reaction evidence="1">
        <text>5-oxo-L-proline + ATP + 2 H2O = L-glutamate + ADP + phosphate + H(+)</text>
        <dbReference type="Rhea" id="RHEA:10348"/>
        <dbReference type="ChEBI" id="CHEBI:15377"/>
        <dbReference type="ChEBI" id="CHEBI:15378"/>
        <dbReference type="ChEBI" id="CHEBI:29985"/>
        <dbReference type="ChEBI" id="CHEBI:30616"/>
        <dbReference type="ChEBI" id="CHEBI:43474"/>
        <dbReference type="ChEBI" id="CHEBI:58402"/>
        <dbReference type="ChEBI" id="CHEBI:456216"/>
        <dbReference type="EC" id="3.5.2.9"/>
    </reaction>
</comment>
<dbReference type="AlphaFoldDB" id="F5YAB0"/>
<dbReference type="FunCoup" id="F5YAB0">
    <property type="interactions" value="14"/>
</dbReference>
<dbReference type="Pfam" id="PF03746">
    <property type="entry name" value="LamB_YcsF"/>
    <property type="match status" value="1"/>
</dbReference>
<dbReference type="EC" id="3.5.2.9" evidence="1"/>
<dbReference type="KEGG" id="taz:TREAZ_0720"/>
<dbReference type="EMBL" id="CP001841">
    <property type="protein sequence ID" value="AEF80268.1"/>
    <property type="molecule type" value="Genomic_DNA"/>
</dbReference>
<evidence type="ECO:0000256" key="1">
    <source>
        <dbReference type="HAMAP-Rule" id="MF_00691"/>
    </source>
</evidence>
<comment type="function">
    <text evidence="1">Catalyzes the cleavage of 5-oxoproline to form L-glutamate coupled to the hydrolysis of ATP to ADP and inorganic phosphate.</text>
</comment>
<dbReference type="HOGENOM" id="CLU_069535_0_0_12"/>
<dbReference type="CDD" id="cd10787">
    <property type="entry name" value="LamB_YcsF_like"/>
    <property type="match status" value="1"/>
</dbReference>
<dbReference type="STRING" id="545695.TREAZ_0720"/>
<accession>F5YAB0</accession>
<dbReference type="eggNOG" id="COG1540">
    <property type="taxonomic scope" value="Bacteria"/>
</dbReference>
<gene>
    <name evidence="1" type="primary">pxpA</name>
    <name evidence="2" type="ordered locus">TREAZ_0720</name>
</gene>
<dbReference type="OrthoDB" id="9773478at2"/>
<organism evidence="2 3">
    <name type="scientific">Leadbettera azotonutricia (strain ATCC BAA-888 / DSM 13862 / ZAS-9)</name>
    <name type="common">Treponema azotonutricium</name>
    <dbReference type="NCBI Taxonomy" id="545695"/>
    <lineage>
        <taxon>Bacteria</taxon>
        <taxon>Pseudomonadati</taxon>
        <taxon>Spirochaetota</taxon>
        <taxon>Spirochaetia</taxon>
        <taxon>Spirochaetales</taxon>
        <taxon>Breznakiellaceae</taxon>
        <taxon>Leadbettera</taxon>
    </lineage>
</organism>
<dbReference type="GO" id="GO:0005524">
    <property type="term" value="F:ATP binding"/>
    <property type="evidence" value="ECO:0007669"/>
    <property type="project" value="UniProtKB-UniRule"/>
</dbReference>
<dbReference type="NCBIfam" id="NF003816">
    <property type="entry name" value="PRK05406.1-5"/>
    <property type="match status" value="1"/>
</dbReference>
<dbReference type="SUPFAM" id="SSF88713">
    <property type="entry name" value="Glycoside hydrolase/deacetylase"/>
    <property type="match status" value="1"/>
</dbReference>
<dbReference type="InParanoid" id="F5YAB0"/>
<reference evidence="2 3" key="2">
    <citation type="journal article" date="2011" name="ISME J.">
        <title>RNA-seq reveals cooperative metabolic interactions between two termite-gut spirochete species in co-culture.</title>
        <authorList>
            <person name="Rosenthal A.Z."/>
            <person name="Matson E.G."/>
            <person name="Eldar A."/>
            <person name="Leadbetter J.R."/>
        </authorList>
    </citation>
    <scope>NUCLEOTIDE SEQUENCE [LARGE SCALE GENOMIC DNA]</scope>
    <source>
        <strain evidence="3">ATCC BAA-888 / DSM 13862 / ZAS-9</strain>
    </source>
</reference>
<comment type="subunit">
    <text evidence="1">Forms a complex composed of PxpA, PxpB and PxpC.</text>
</comment>
<dbReference type="HAMAP" id="MF_00691">
    <property type="entry name" value="PxpA"/>
    <property type="match status" value="1"/>
</dbReference>
<dbReference type="InterPro" id="IPR005501">
    <property type="entry name" value="LamB/YcsF/PxpA-like"/>
</dbReference>
<keyword evidence="3" id="KW-1185">Reference proteome</keyword>
<dbReference type="RefSeq" id="WP_015711244.1">
    <property type="nucleotide sequence ID" value="NC_015577.1"/>
</dbReference>
<name>F5YAB0_LEAAZ</name>
<protein>
    <recommendedName>
        <fullName evidence="1">5-oxoprolinase subunit A</fullName>
        <shortName evidence="1">5-OPase subunit A</shortName>
        <ecNumber evidence="1">3.5.2.9</ecNumber>
    </recommendedName>
    <alternativeName>
        <fullName evidence="1">5-oxoprolinase (ATP-hydrolyzing) subunit A</fullName>
    </alternativeName>
</protein>
<dbReference type="NCBIfam" id="NF003814">
    <property type="entry name" value="PRK05406.1-3"/>
    <property type="match status" value="1"/>
</dbReference>
<reference evidence="3" key="1">
    <citation type="submission" date="2009-12" db="EMBL/GenBank/DDBJ databases">
        <title>Complete sequence of Treponema azotonutricium strain ZAS-9.</title>
        <authorList>
            <person name="Tetu S.G."/>
            <person name="Matson E."/>
            <person name="Ren Q."/>
            <person name="Seshadri R."/>
            <person name="Elbourne L."/>
            <person name="Hassan K.A."/>
            <person name="Durkin A."/>
            <person name="Radune D."/>
            <person name="Mohamoud Y."/>
            <person name="Shay R."/>
            <person name="Jin S."/>
            <person name="Zhang X."/>
            <person name="Lucey K."/>
            <person name="Ballor N.R."/>
            <person name="Ottesen E."/>
            <person name="Rosenthal R."/>
            <person name="Allen A."/>
            <person name="Leadbetter J.R."/>
            <person name="Paulsen I.T."/>
        </authorList>
    </citation>
    <scope>NUCLEOTIDE SEQUENCE [LARGE SCALE GENOMIC DNA]</scope>
    <source>
        <strain evidence="3">ATCC BAA-888 / DSM 13862 / ZAS-9</strain>
    </source>
</reference>